<evidence type="ECO:0000259" key="4">
    <source>
        <dbReference type="PROSITE" id="PS50932"/>
    </source>
</evidence>
<dbReference type="Gene3D" id="1.10.260.40">
    <property type="entry name" value="lambda repressor-like DNA-binding domains"/>
    <property type="match status" value="1"/>
</dbReference>
<dbReference type="Pfam" id="PF00356">
    <property type="entry name" value="LacI"/>
    <property type="match status" value="1"/>
</dbReference>
<keyword evidence="6" id="KW-1185">Reference proteome</keyword>
<dbReference type="PANTHER" id="PTHR30146:SF109">
    <property type="entry name" value="HTH-TYPE TRANSCRIPTIONAL REGULATOR GALS"/>
    <property type="match status" value="1"/>
</dbReference>
<dbReference type="InterPro" id="IPR028082">
    <property type="entry name" value="Peripla_BP_I"/>
</dbReference>
<organism evidence="5 6">
    <name type="scientific">Microbacterium rhizosphaerae</name>
    <dbReference type="NCBI Taxonomy" id="1678237"/>
    <lineage>
        <taxon>Bacteria</taxon>
        <taxon>Bacillati</taxon>
        <taxon>Actinomycetota</taxon>
        <taxon>Actinomycetes</taxon>
        <taxon>Micrococcales</taxon>
        <taxon>Microbacteriaceae</taxon>
        <taxon>Microbacterium</taxon>
    </lineage>
</organism>
<dbReference type="CDD" id="cd01392">
    <property type="entry name" value="HTH_LacI"/>
    <property type="match status" value="1"/>
</dbReference>
<accession>A0ABZ0SNZ8</accession>
<dbReference type="PROSITE" id="PS50932">
    <property type="entry name" value="HTH_LACI_2"/>
    <property type="match status" value="1"/>
</dbReference>
<sequence length="338" mass="35521">MNGIAEVARVAGVSKSTASRALSGAGYVSEETRRRVASAASEVGYVPSAPAVSLASGRTRTVGVVLPGVTRWFFAQVLEGIQESLLSAGLDLVLYDARSGTPGRRRIFDDFLARRRFDGLIAVGVEPHDAELERIEAVRCPVVSVASAGFPDDIAIDDIDVSRRATEHLLGLGHRRILFLGGGTGRRTSVESRRFEGYRVAMDAAGLGERATHVHCDVTVPGGYAAAADILGDLRARPTGIVAVADEVAIGAIIAAQRLGIEIPHGLSVIGVDDHEYAGMFLLTTLAQDARAQGSAAVDLLLRRMAAEPGGLVAPASQPQVRLVVRNSTSAPFETPQA</sequence>
<dbReference type="PANTHER" id="PTHR30146">
    <property type="entry name" value="LACI-RELATED TRANSCRIPTIONAL REPRESSOR"/>
    <property type="match status" value="1"/>
</dbReference>
<dbReference type="SUPFAM" id="SSF53822">
    <property type="entry name" value="Periplasmic binding protein-like I"/>
    <property type="match status" value="1"/>
</dbReference>
<dbReference type="Proteomes" id="UP001323798">
    <property type="component" value="Chromosome"/>
</dbReference>
<gene>
    <name evidence="5" type="ORF">SM116_14780</name>
</gene>
<protein>
    <submittedName>
        <fullName evidence="5">LacI family DNA-binding transcriptional regulator</fullName>
    </submittedName>
</protein>
<feature type="domain" description="HTH lacI-type" evidence="4">
    <location>
        <begin position="4"/>
        <end position="56"/>
    </location>
</feature>
<keyword evidence="1" id="KW-0805">Transcription regulation</keyword>
<dbReference type="SUPFAM" id="SSF47413">
    <property type="entry name" value="lambda repressor-like DNA-binding domains"/>
    <property type="match status" value="1"/>
</dbReference>
<dbReference type="CDD" id="cd06267">
    <property type="entry name" value="PBP1_LacI_sugar_binding-like"/>
    <property type="match status" value="1"/>
</dbReference>
<dbReference type="Pfam" id="PF13377">
    <property type="entry name" value="Peripla_BP_3"/>
    <property type="match status" value="1"/>
</dbReference>
<dbReference type="InterPro" id="IPR046335">
    <property type="entry name" value="LacI/GalR-like_sensor"/>
</dbReference>
<proteinExistence type="predicted"/>
<evidence type="ECO:0000256" key="1">
    <source>
        <dbReference type="ARBA" id="ARBA00023015"/>
    </source>
</evidence>
<dbReference type="InterPro" id="IPR010982">
    <property type="entry name" value="Lambda_DNA-bd_dom_sf"/>
</dbReference>
<dbReference type="PROSITE" id="PS00356">
    <property type="entry name" value="HTH_LACI_1"/>
    <property type="match status" value="1"/>
</dbReference>
<evidence type="ECO:0000313" key="6">
    <source>
        <dbReference type="Proteomes" id="UP001323798"/>
    </source>
</evidence>
<dbReference type="EMBL" id="CP139368">
    <property type="protein sequence ID" value="WPR89011.1"/>
    <property type="molecule type" value="Genomic_DNA"/>
</dbReference>
<keyword evidence="2 5" id="KW-0238">DNA-binding</keyword>
<dbReference type="InterPro" id="IPR000843">
    <property type="entry name" value="HTH_LacI"/>
</dbReference>
<evidence type="ECO:0000256" key="2">
    <source>
        <dbReference type="ARBA" id="ARBA00023125"/>
    </source>
</evidence>
<name>A0ABZ0SNZ8_9MICO</name>
<dbReference type="Gene3D" id="3.40.50.2300">
    <property type="match status" value="2"/>
</dbReference>
<dbReference type="GO" id="GO:0003677">
    <property type="term" value="F:DNA binding"/>
    <property type="evidence" value="ECO:0007669"/>
    <property type="project" value="UniProtKB-KW"/>
</dbReference>
<keyword evidence="3" id="KW-0804">Transcription</keyword>
<evidence type="ECO:0000256" key="3">
    <source>
        <dbReference type="ARBA" id="ARBA00023163"/>
    </source>
</evidence>
<dbReference type="RefSeq" id="WP_320941728.1">
    <property type="nucleotide sequence ID" value="NZ_BAABEU010000001.1"/>
</dbReference>
<dbReference type="SMART" id="SM00354">
    <property type="entry name" value="HTH_LACI"/>
    <property type="match status" value="1"/>
</dbReference>
<evidence type="ECO:0000313" key="5">
    <source>
        <dbReference type="EMBL" id="WPR89011.1"/>
    </source>
</evidence>
<reference evidence="5 6" key="1">
    <citation type="submission" date="2023-11" db="EMBL/GenBank/DDBJ databases">
        <title>Genome sequence of Microbacterium rhizosphaerae KACC 19337.</title>
        <authorList>
            <person name="Choi H."/>
            <person name="Kim S."/>
            <person name="Kim Y."/>
            <person name="Kwon S.-W."/>
            <person name="Heo J."/>
        </authorList>
    </citation>
    <scope>NUCLEOTIDE SEQUENCE [LARGE SCALE GENOMIC DNA]</scope>
    <source>
        <strain evidence="5 6">KACC 19337</strain>
    </source>
</reference>